<comment type="caution">
    <text evidence="1">The sequence shown here is derived from an EMBL/GenBank/DDBJ whole genome shotgun (WGS) entry which is preliminary data.</text>
</comment>
<protein>
    <recommendedName>
        <fullName evidence="2">DUF4747 family protein</fullName>
    </recommendedName>
</protein>
<name>I4KBX8_9PSED</name>
<dbReference type="RefSeq" id="WP_003189524.1">
    <property type="nucleotide sequence ID" value="NZ_CM001513.1"/>
</dbReference>
<evidence type="ECO:0008006" key="2">
    <source>
        <dbReference type="Google" id="ProtNLM"/>
    </source>
</evidence>
<dbReference type="Proteomes" id="UP000003213">
    <property type="component" value="Chromosome"/>
</dbReference>
<reference evidence="1" key="1">
    <citation type="journal article" date="2012" name="PLoS Genet.">
        <title>Comparative Genomics of Plant-Associated Pseudomonas spp.: Insights into Diversity and Inheritance of Traits Involved in Multitrophic Interactions.</title>
        <authorList>
            <person name="Loper J.E."/>
            <person name="Hassan K.A."/>
            <person name="Mavrodi D.V."/>
            <person name="Davis E.W.II."/>
            <person name="Lim C.K."/>
            <person name="Shaffer B.T."/>
            <person name="Elbourne L.D."/>
            <person name="Stockwell V.O."/>
            <person name="Hartney S.L."/>
            <person name="Breakwell K."/>
            <person name="Henkels M.D."/>
            <person name="Tetu S.G."/>
            <person name="Rangel L.I."/>
            <person name="Kidarsa T.A."/>
            <person name="Wilson N.L."/>
            <person name="van de Mortel J.E."/>
            <person name="Song C."/>
            <person name="Blumhagen R."/>
            <person name="Radune D."/>
            <person name="Hostetler J.B."/>
            <person name="Brinkac L.M."/>
            <person name="Durkin A.S."/>
            <person name="Kluepfel D.A."/>
            <person name="Wechter W.P."/>
            <person name="Anderson A.J."/>
            <person name="Kim Y.C."/>
            <person name="Pierson L.S.III."/>
            <person name="Pierson E.A."/>
            <person name="Lindow S.E."/>
            <person name="Kobayashi D.Y."/>
            <person name="Raaijmakers J.M."/>
            <person name="Weller D.M."/>
            <person name="Thomashow L.S."/>
            <person name="Allen A.E."/>
            <person name="Paulsen I.T."/>
        </authorList>
    </citation>
    <scope>NUCLEOTIDE SEQUENCE [LARGE SCALE GENOMIC DNA]</scope>
    <source>
        <strain evidence="1">SS101</strain>
    </source>
</reference>
<organism evidence="1">
    <name type="scientific">Pseudomonas lactis</name>
    <dbReference type="NCBI Taxonomy" id="1615674"/>
    <lineage>
        <taxon>Bacteria</taxon>
        <taxon>Pseudomonadati</taxon>
        <taxon>Pseudomonadota</taxon>
        <taxon>Gammaproteobacteria</taxon>
        <taxon>Pseudomonadales</taxon>
        <taxon>Pseudomonadaceae</taxon>
        <taxon>Pseudomonas</taxon>
    </lineage>
</organism>
<evidence type="ECO:0000313" key="1">
    <source>
        <dbReference type="EMBL" id="EIK62218.1"/>
    </source>
</evidence>
<dbReference type="AlphaFoldDB" id="I4KBX8"/>
<proteinExistence type="predicted"/>
<dbReference type="HOGENOM" id="CLU_844315_0_0_6"/>
<accession>I4KBX8</accession>
<gene>
    <name evidence="1" type="ORF">PflSS101_1491</name>
</gene>
<dbReference type="EMBL" id="AHPN01000001">
    <property type="protein sequence ID" value="EIK62218.1"/>
    <property type="molecule type" value="Genomic_DNA"/>
</dbReference>
<sequence>MSKRQYPVEMANLVCKFGDKNLLDYFEEIIVPAFFDKEMLRRYGDTKYFFEKVELVTVEGRVLLVGRIIKDMILEREQVYSRGEGLVPDHDELQSSPSSIFVLILDVHRLVFLKETRFAPTLDNFKSTLESFLKIKHKAFIDSKYNELKAVGEKVTKKRLILENFPPSLELIPLTSAQSIDDFVRQYDVLRSVSYKFADRNDEHDNEGFFEAVQRQKDEVGSKKTEVKHSNPEGLNKESVIEEVQAATEQGNQTVTLVGKDSSGTVLRGDNTDFQLKTFVELVSHTPAVAATTLFRKFIQLVGDGLIGVSTPPRRATEKLSFYRSAEDE</sequence>